<sequence>MVTGTAGRHRRLEADARREEILGCAVRLFGERPYSQVSTIELADAAGVTRGLIHHYFGTKRDLYLEVVRAMVLVPNIDDADVPQDRPVRERVEHSVDWFLDTVARHGRTYIAVTGPEGIAGDSEVERILATADDIAARKILQMVGLGTDSTEHSPERAALRAYCLMAKGAVREWLRSDTLTRAQAHLLLTESLIAIVGDVLPAVTGDHSGTEGHTVQP</sequence>
<organism evidence="4 5">
    <name type="scientific">Calidifontibacter indicus</name>
    <dbReference type="NCBI Taxonomy" id="419650"/>
    <lineage>
        <taxon>Bacteria</taxon>
        <taxon>Bacillati</taxon>
        <taxon>Actinomycetota</taxon>
        <taxon>Actinomycetes</taxon>
        <taxon>Micrococcales</taxon>
        <taxon>Dermacoccaceae</taxon>
        <taxon>Calidifontibacter</taxon>
    </lineage>
</organism>
<dbReference type="OrthoDB" id="8479950at2"/>
<keyword evidence="1 2" id="KW-0238">DNA-binding</keyword>
<dbReference type="SUPFAM" id="SSF46689">
    <property type="entry name" value="Homeodomain-like"/>
    <property type="match status" value="1"/>
</dbReference>
<reference evidence="4 5" key="1">
    <citation type="submission" date="2018-08" db="EMBL/GenBank/DDBJ databases">
        <title>Sequencing the genomes of 1000 actinobacteria strains.</title>
        <authorList>
            <person name="Klenk H.-P."/>
        </authorList>
    </citation>
    <scope>NUCLEOTIDE SEQUENCE [LARGE SCALE GENOMIC DNA]</scope>
    <source>
        <strain evidence="4 5">DSM 22967</strain>
    </source>
</reference>
<dbReference type="AlphaFoldDB" id="A0A3D9UMZ5"/>
<feature type="DNA-binding region" description="H-T-H motif" evidence="2">
    <location>
        <begin position="38"/>
        <end position="57"/>
    </location>
</feature>
<evidence type="ECO:0000259" key="3">
    <source>
        <dbReference type="PROSITE" id="PS50977"/>
    </source>
</evidence>
<dbReference type="GO" id="GO:0003700">
    <property type="term" value="F:DNA-binding transcription factor activity"/>
    <property type="evidence" value="ECO:0007669"/>
    <property type="project" value="TreeGrafter"/>
</dbReference>
<dbReference type="EMBL" id="QTUA01000001">
    <property type="protein sequence ID" value="REF30838.1"/>
    <property type="molecule type" value="Genomic_DNA"/>
</dbReference>
<dbReference type="Proteomes" id="UP000256253">
    <property type="component" value="Unassembled WGS sequence"/>
</dbReference>
<dbReference type="InterPro" id="IPR009057">
    <property type="entry name" value="Homeodomain-like_sf"/>
</dbReference>
<dbReference type="PANTHER" id="PTHR30055:SF174">
    <property type="entry name" value="TRANSCRIPTIONAL REGULATORY PROTEIN (PROBABLY TETR-FAMILY)-RELATED"/>
    <property type="match status" value="1"/>
</dbReference>
<evidence type="ECO:0000313" key="4">
    <source>
        <dbReference type="EMBL" id="REF30838.1"/>
    </source>
</evidence>
<protein>
    <submittedName>
        <fullName evidence="4">TetR family transcriptional regulator</fullName>
    </submittedName>
</protein>
<gene>
    <name evidence="4" type="ORF">DFJ65_1860</name>
</gene>
<evidence type="ECO:0000256" key="2">
    <source>
        <dbReference type="PROSITE-ProRule" id="PRU00335"/>
    </source>
</evidence>
<comment type="caution">
    <text evidence="4">The sequence shown here is derived from an EMBL/GenBank/DDBJ whole genome shotgun (WGS) entry which is preliminary data.</text>
</comment>
<dbReference type="InterPro" id="IPR050109">
    <property type="entry name" value="HTH-type_TetR-like_transc_reg"/>
</dbReference>
<dbReference type="Gene3D" id="1.10.357.10">
    <property type="entry name" value="Tetracycline Repressor, domain 2"/>
    <property type="match status" value="1"/>
</dbReference>
<evidence type="ECO:0000256" key="1">
    <source>
        <dbReference type="ARBA" id="ARBA00023125"/>
    </source>
</evidence>
<accession>A0A3D9UMZ5</accession>
<feature type="domain" description="HTH tetR-type" evidence="3">
    <location>
        <begin position="15"/>
        <end position="75"/>
    </location>
</feature>
<name>A0A3D9UMZ5_9MICO</name>
<dbReference type="PROSITE" id="PS50977">
    <property type="entry name" value="HTH_TETR_2"/>
    <property type="match status" value="1"/>
</dbReference>
<keyword evidence="5" id="KW-1185">Reference proteome</keyword>
<dbReference type="Pfam" id="PF00440">
    <property type="entry name" value="TetR_N"/>
    <property type="match status" value="1"/>
</dbReference>
<dbReference type="GO" id="GO:0000976">
    <property type="term" value="F:transcription cis-regulatory region binding"/>
    <property type="evidence" value="ECO:0007669"/>
    <property type="project" value="TreeGrafter"/>
</dbReference>
<dbReference type="PANTHER" id="PTHR30055">
    <property type="entry name" value="HTH-TYPE TRANSCRIPTIONAL REGULATOR RUTR"/>
    <property type="match status" value="1"/>
</dbReference>
<dbReference type="InterPro" id="IPR001647">
    <property type="entry name" value="HTH_TetR"/>
</dbReference>
<evidence type="ECO:0000313" key="5">
    <source>
        <dbReference type="Proteomes" id="UP000256253"/>
    </source>
</evidence>
<dbReference type="PRINTS" id="PR00455">
    <property type="entry name" value="HTHTETR"/>
</dbReference>
<proteinExistence type="predicted"/>